<feature type="compositionally biased region" description="Polar residues" evidence="10">
    <location>
        <begin position="55"/>
        <end position="67"/>
    </location>
</feature>
<feature type="binding site" evidence="7">
    <location>
        <position position="154"/>
    </location>
    <ligand>
        <name>Zn(2+)</name>
        <dbReference type="ChEBI" id="CHEBI:29105"/>
        <label>1</label>
    </ligand>
</feature>
<feature type="coiled-coil region" evidence="9">
    <location>
        <begin position="238"/>
        <end position="273"/>
    </location>
</feature>
<feature type="binding site" evidence="7">
    <location>
        <position position="624"/>
    </location>
    <ligand>
        <name>Mg(2+)</name>
        <dbReference type="ChEBI" id="CHEBI:18420"/>
    </ligand>
</feature>
<dbReference type="Gene3D" id="1.10.132.30">
    <property type="match status" value="1"/>
</dbReference>
<dbReference type="GO" id="GO:0008270">
    <property type="term" value="F:zinc ion binding"/>
    <property type="evidence" value="ECO:0007669"/>
    <property type="project" value="UniProtKB-UniRule"/>
</dbReference>
<dbReference type="Gene3D" id="4.10.860.120">
    <property type="entry name" value="RNA polymerase II, clamp domain"/>
    <property type="match status" value="1"/>
</dbReference>
<evidence type="ECO:0000256" key="3">
    <source>
        <dbReference type="ARBA" id="ARBA00022695"/>
    </source>
</evidence>
<protein>
    <recommendedName>
        <fullName evidence="7">DNA-directed RNA polymerase subunit beta'</fullName>
        <shortName evidence="7">RNAP subunit beta'</shortName>
        <ecNumber evidence="7">2.7.7.6</ecNumber>
    </recommendedName>
    <alternativeName>
        <fullName evidence="7">RNA polymerase subunit beta'</fullName>
    </alternativeName>
    <alternativeName>
        <fullName evidence="7">Transcriptase subunit beta'</fullName>
    </alternativeName>
</protein>
<name>A0A0G0VKN7_9BACT</name>
<comment type="function">
    <text evidence="7 8">DNA-dependent RNA polymerase catalyzes the transcription of DNA into RNA using the four ribonucleoside triphosphates as substrates.</text>
</comment>
<dbReference type="Proteomes" id="UP000034664">
    <property type="component" value="Unassembled WGS sequence"/>
</dbReference>
<dbReference type="EMBL" id="LBZM01000005">
    <property type="protein sequence ID" value="KKR72480.1"/>
    <property type="molecule type" value="Genomic_DNA"/>
</dbReference>
<dbReference type="PANTHER" id="PTHR19376">
    <property type="entry name" value="DNA-DIRECTED RNA POLYMERASE"/>
    <property type="match status" value="1"/>
</dbReference>
<dbReference type="InterPro" id="IPR045867">
    <property type="entry name" value="DNA-dir_RpoC_beta_prime"/>
</dbReference>
<dbReference type="Pfam" id="PF00623">
    <property type="entry name" value="RNA_pol_Rpb1_2"/>
    <property type="match status" value="1"/>
</dbReference>
<evidence type="ECO:0000313" key="12">
    <source>
        <dbReference type="EMBL" id="KKR72480.1"/>
    </source>
</evidence>
<dbReference type="InterPro" id="IPR038120">
    <property type="entry name" value="Rpb1_funnel_sf"/>
</dbReference>
<feature type="binding site" evidence="7">
    <location>
        <position position="622"/>
    </location>
    <ligand>
        <name>Mg(2+)</name>
        <dbReference type="ChEBI" id="CHEBI:18420"/>
    </ligand>
</feature>
<evidence type="ECO:0000256" key="2">
    <source>
        <dbReference type="ARBA" id="ARBA00022679"/>
    </source>
</evidence>
<keyword evidence="7" id="KW-0862">Zinc</keyword>
<keyword evidence="7" id="KW-0460">Magnesium</keyword>
<dbReference type="InterPro" id="IPR007066">
    <property type="entry name" value="RNA_pol_Rpb1_3"/>
</dbReference>
<accession>A0A0G0VKN7</accession>
<feature type="binding site" evidence="7">
    <location>
        <position position="1023"/>
    </location>
    <ligand>
        <name>Zn(2+)</name>
        <dbReference type="ChEBI" id="CHEBI:29105"/>
        <label>2</label>
    </ligand>
</feature>
<dbReference type="PATRIC" id="fig|1618482.3.peg.304"/>
<keyword evidence="5 7" id="KW-0804">Transcription</keyword>
<dbReference type="InterPro" id="IPR007081">
    <property type="entry name" value="RNA_pol_Rpb1_5"/>
</dbReference>
<feature type="region of interest" description="Disordered" evidence="10">
    <location>
        <begin position="1"/>
        <end position="75"/>
    </location>
</feature>
<dbReference type="SMART" id="SM00663">
    <property type="entry name" value="RPOLA_N"/>
    <property type="match status" value="1"/>
</dbReference>
<dbReference type="Gene3D" id="2.40.40.20">
    <property type="match status" value="1"/>
</dbReference>
<evidence type="ECO:0000256" key="10">
    <source>
        <dbReference type="SAM" id="MobiDB-lite"/>
    </source>
</evidence>
<feature type="binding site" evidence="7">
    <location>
        <position position="1030"/>
    </location>
    <ligand>
        <name>Zn(2+)</name>
        <dbReference type="ChEBI" id="CHEBI:29105"/>
        <label>2</label>
    </ligand>
</feature>
<dbReference type="CDD" id="cd02655">
    <property type="entry name" value="RNAP_beta'_C"/>
    <property type="match status" value="1"/>
</dbReference>
<dbReference type="HAMAP" id="MF_01322">
    <property type="entry name" value="RNApol_bact_RpoC"/>
    <property type="match status" value="1"/>
</dbReference>
<dbReference type="EC" id="2.7.7.6" evidence="7"/>
<evidence type="ECO:0000256" key="6">
    <source>
        <dbReference type="ARBA" id="ARBA00048552"/>
    </source>
</evidence>
<evidence type="ECO:0000256" key="4">
    <source>
        <dbReference type="ARBA" id="ARBA00022723"/>
    </source>
</evidence>
<gene>
    <name evidence="7" type="primary">rpoC</name>
    <name evidence="12" type="ORF">UU14_C0005G0048</name>
</gene>
<dbReference type="GO" id="GO:0003899">
    <property type="term" value="F:DNA-directed RNA polymerase activity"/>
    <property type="evidence" value="ECO:0007669"/>
    <property type="project" value="UniProtKB-UniRule"/>
</dbReference>
<reference evidence="12 13" key="1">
    <citation type="journal article" date="2015" name="Nature">
        <title>rRNA introns, odd ribosomes, and small enigmatic genomes across a large radiation of phyla.</title>
        <authorList>
            <person name="Brown C.T."/>
            <person name="Hug L.A."/>
            <person name="Thomas B.C."/>
            <person name="Sharon I."/>
            <person name="Castelle C.J."/>
            <person name="Singh A."/>
            <person name="Wilkins M.J."/>
            <person name="Williams K.H."/>
            <person name="Banfield J.F."/>
        </authorList>
    </citation>
    <scope>NUCLEOTIDE SEQUENCE [LARGE SCALE GENOMIC DNA]</scope>
</reference>
<comment type="caution">
    <text evidence="12">The sequence shown here is derived from an EMBL/GenBank/DDBJ whole genome shotgun (WGS) entry which is preliminary data.</text>
</comment>
<evidence type="ECO:0000256" key="9">
    <source>
        <dbReference type="SAM" id="Coils"/>
    </source>
</evidence>
<dbReference type="GO" id="GO:0006351">
    <property type="term" value="P:DNA-templated transcription"/>
    <property type="evidence" value="ECO:0007669"/>
    <property type="project" value="UniProtKB-UniRule"/>
</dbReference>
<dbReference type="CDD" id="cd01609">
    <property type="entry name" value="RNAP_beta'_N"/>
    <property type="match status" value="1"/>
</dbReference>
<keyword evidence="2 7" id="KW-0808">Transferase</keyword>
<dbReference type="GO" id="GO:0003677">
    <property type="term" value="F:DNA binding"/>
    <property type="evidence" value="ECO:0007669"/>
    <property type="project" value="UniProtKB-UniRule"/>
</dbReference>
<dbReference type="InterPro" id="IPR042102">
    <property type="entry name" value="RNA_pol_Rpb1_3_sf"/>
</dbReference>
<proteinExistence type="inferred from homology"/>
<dbReference type="NCBIfam" id="TIGR02386">
    <property type="entry name" value="rpoC_TIGR"/>
    <property type="match status" value="1"/>
</dbReference>
<comment type="catalytic activity">
    <reaction evidence="6 7 8">
        <text>RNA(n) + a ribonucleoside 5'-triphosphate = RNA(n+1) + diphosphate</text>
        <dbReference type="Rhea" id="RHEA:21248"/>
        <dbReference type="Rhea" id="RHEA-COMP:14527"/>
        <dbReference type="Rhea" id="RHEA-COMP:17342"/>
        <dbReference type="ChEBI" id="CHEBI:33019"/>
        <dbReference type="ChEBI" id="CHEBI:61557"/>
        <dbReference type="ChEBI" id="CHEBI:140395"/>
        <dbReference type="EC" id="2.7.7.6"/>
    </reaction>
</comment>
<evidence type="ECO:0000256" key="5">
    <source>
        <dbReference type="ARBA" id="ARBA00023163"/>
    </source>
</evidence>
<comment type="cofactor">
    <cofactor evidence="7">
        <name>Mg(2+)</name>
        <dbReference type="ChEBI" id="CHEBI:18420"/>
    </cofactor>
    <text evidence="7">Binds 1 Mg(2+) ion per subunit.</text>
</comment>
<comment type="similarity">
    <text evidence="7 8">Belongs to the RNA polymerase beta' chain family.</text>
</comment>
<dbReference type="InterPro" id="IPR044893">
    <property type="entry name" value="RNA_pol_Rpb1_clamp_domain"/>
</dbReference>
<dbReference type="Pfam" id="PF04983">
    <property type="entry name" value="RNA_pol_Rpb1_3"/>
    <property type="match status" value="1"/>
</dbReference>
<feature type="binding site" evidence="7">
    <location>
        <position position="952"/>
    </location>
    <ligand>
        <name>Zn(2+)</name>
        <dbReference type="ChEBI" id="CHEBI:29105"/>
        <label>2</label>
    </ligand>
</feature>
<feature type="binding site" evidence="7">
    <location>
        <position position="157"/>
    </location>
    <ligand>
        <name>Zn(2+)</name>
        <dbReference type="ChEBI" id="CHEBI:29105"/>
        <label>1</label>
    </ligand>
</feature>
<dbReference type="Pfam" id="PF04997">
    <property type="entry name" value="RNA_pol_Rpb1_1"/>
    <property type="match status" value="1"/>
</dbReference>
<feature type="domain" description="RNA polymerase N-terminal" evidence="11">
    <location>
        <begin position="397"/>
        <end position="674"/>
    </location>
</feature>
<evidence type="ECO:0000313" key="13">
    <source>
        <dbReference type="Proteomes" id="UP000034664"/>
    </source>
</evidence>
<evidence type="ECO:0000256" key="1">
    <source>
        <dbReference type="ARBA" id="ARBA00022478"/>
    </source>
</evidence>
<dbReference type="GO" id="GO:0000287">
    <property type="term" value="F:magnesium ion binding"/>
    <property type="evidence" value="ECO:0007669"/>
    <property type="project" value="UniProtKB-UniRule"/>
</dbReference>
<dbReference type="InterPro" id="IPR006592">
    <property type="entry name" value="RNA_pol_N"/>
</dbReference>
<feature type="binding site" evidence="7">
    <location>
        <position position="139"/>
    </location>
    <ligand>
        <name>Zn(2+)</name>
        <dbReference type="ChEBI" id="CHEBI:29105"/>
        <label>1</label>
    </ligand>
</feature>
<comment type="cofactor">
    <cofactor evidence="7">
        <name>Zn(2+)</name>
        <dbReference type="ChEBI" id="CHEBI:29105"/>
    </cofactor>
    <text evidence="7">Binds 2 Zn(2+) ions per subunit.</text>
</comment>
<keyword evidence="1 7" id="KW-0240">DNA-directed RNA polymerase</keyword>
<keyword evidence="9" id="KW-0175">Coiled coil</keyword>
<dbReference type="Gene3D" id="1.10.40.90">
    <property type="match status" value="1"/>
</dbReference>
<dbReference type="Gene3D" id="1.10.274.100">
    <property type="entry name" value="RNA polymerase Rpb1, domain 3"/>
    <property type="match status" value="1"/>
</dbReference>
<keyword evidence="4 7" id="KW-0479">Metal-binding</keyword>
<feature type="binding site" evidence="7">
    <location>
        <position position="620"/>
    </location>
    <ligand>
        <name>Mg(2+)</name>
        <dbReference type="ChEBI" id="CHEBI:18420"/>
    </ligand>
</feature>
<dbReference type="Pfam" id="PF04998">
    <property type="entry name" value="RNA_pol_Rpb1_5"/>
    <property type="match status" value="1"/>
</dbReference>
<evidence type="ECO:0000256" key="7">
    <source>
        <dbReference type="HAMAP-Rule" id="MF_01322"/>
    </source>
</evidence>
<organism evidence="12 13">
    <name type="scientific">Candidatus Roizmanbacteria bacterium GW2011_GWB1_40_7</name>
    <dbReference type="NCBI Taxonomy" id="1618482"/>
    <lineage>
        <taxon>Bacteria</taxon>
        <taxon>Candidatus Roizmaniibacteriota</taxon>
    </lineage>
</organism>
<evidence type="ECO:0000259" key="11">
    <source>
        <dbReference type="SMART" id="SM00663"/>
    </source>
</evidence>
<keyword evidence="3 7" id="KW-0548">Nucleotidyltransferase</keyword>
<feature type="binding site" evidence="7">
    <location>
        <position position="141"/>
    </location>
    <ligand>
        <name>Zn(2+)</name>
        <dbReference type="ChEBI" id="CHEBI:29105"/>
        <label>1</label>
    </ligand>
</feature>
<sequence>MAENKDPKIQTRLPAPKRSDGGQGSQESNEDKTQEQVENETLVESSSEEVAPTQPLMSEASQEQPMSLSRRLSEQNQMSKIDLADFSSLKLSLASPEQIIKWSHGEVTKPETINYRTLRPEKDGLFDERIFGPTKDWECYCGKYKRIRYKGVICDKCGVEVTNSRVRRERLGHITLAAPCVHIWFFKGAPSVLSLLLNVPPKAIENIVYFTHFLILDVDSNKKKEAIKAINDRFVKTIEEIEERHNKDLERFSDQEKKAAEDVKKKIKQKEAQEINMHEAKIKIKQESTRSKARFVEEKSRNEEFFKRMSSLARSLKPFSVLSEEEYLRLIDLGAGQFFDIKMGAEAIQAAIEMLDLEKLAGKVREEANKSTGQKHIKLVKRLRIIEGLRRAEVDPSWMIQRIVPVIPPDLRPMVQLAGGRFATSDLNDLYRRVINRNNRLKHLISLGAPEIILRNEKRMLQESVDSLIDSSHARRGRSNRRKLRSLTDMLRGKQGRFRQNLLGKRVDYSGRSVIVVGPDLSLSECGLPKEMALEMFKPFVLRELLARGIAQNVKNAKSLLDERIPEVFDILEEITKKHPVLLNRAPTLHKLGIQAFYPILIEGSAIRLHPCVCSGYNADFDGDQMAVHIPISEKSIEEATNLMMPSANLLKPADGSPVSVPNKGMALGMYYLTSIDAKFADKAKTLEKDGHIYSQDEAIHAWQQETIKLREPIRVYIQSKPVVTTVGRILFNEKLPESLRFINDDVNASRLKRIVMDAFHIVSNKEVAQLIDAIKDLGFWAETYAGGVSVSVFDCRMLENKDDFIQEAEKRVARHEEDYNMGLITDEERRRLSNDIWIETTEKLSDLTWMLFDEDNAARIIIDSGGARASKDQIKQLSAMRGLVVDPLGKIVPLPTKSNFRQGLSIFEYVTGARGSRKGLTDSALKTADAGYLTRRLIDVAHDAIIRLENCESKGSVEVRINDPRERPFYERIIGRYVSEDIKAPKSKKVMVKRNTLLTGSEIAQLKKNEIESVKLRSILTCQAKYGVCQKCYGWDMSTLTPVTLGTPVGVIAAQSIGEPGTQLTLRVKHTGGVVGLDVTQGLPRVEELFESRIPKTLSPIAEFAGKVRITETEEGYNVTLTTVDEKPAKEEVYTIPLSFELKVKDKQLVAGGTQLASGFLDLKEVLRIRGLRGAQTYLLQELQNVYESQGIMIDDRHFEVIIRKMSDKVRIKDSGDSTFLVGEIVDRVRFEEENARILAAGGGPATAEVILLGISQATFHTDSWLSAASFENTSNVLTEAAVLGRVDRLVGLKENVIIGRLIPTSPERAVIEESMTG</sequence>
<dbReference type="PANTHER" id="PTHR19376:SF54">
    <property type="entry name" value="DNA-DIRECTED RNA POLYMERASE SUBUNIT BETA"/>
    <property type="match status" value="1"/>
</dbReference>
<dbReference type="InterPro" id="IPR000722">
    <property type="entry name" value="RNA_pol_asu"/>
</dbReference>
<dbReference type="SUPFAM" id="SSF64484">
    <property type="entry name" value="beta and beta-prime subunits of DNA dependent RNA-polymerase"/>
    <property type="match status" value="1"/>
</dbReference>
<evidence type="ECO:0000256" key="8">
    <source>
        <dbReference type="RuleBase" id="RU004279"/>
    </source>
</evidence>
<dbReference type="Gene3D" id="1.10.1790.20">
    <property type="match status" value="1"/>
</dbReference>
<dbReference type="InterPro" id="IPR007080">
    <property type="entry name" value="RNA_pol_Rpb1_1"/>
</dbReference>
<dbReference type="Gene3D" id="1.10.150.390">
    <property type="match status" value="1"/>
</dbReference>
<dbReference type="Gene3D" id="2.40.50.100">
    <property type="match status" value="1"/>
</dbReference>
<dbReference type="GO" id="GO:0000428">
    <property type="term" value="C:DNA-directed RNA polymerase complex"/>
    <property type="evidence" value="ECO:0007669"/>
    <property type="project" value="UniProtKB-KW"/>
</dbReference>
<feature type="binding site" evidence="7">
    <location>
        <position position="1033"/>
    </location>
    <ligand>
        <name>Zn(2+)</name>
        <dbReference type="ChEBI" id="CHEBI:29105"/>
        <label>2</label>
    </ligand>
</feature>
<dbReference type="InterPro" id="IPR012754">
    <property type="entry name" value="DNA-dir_RpoC_beta_prime_bact"/>
</dbReference>
<comment type="subunit">
    <text evidence="7">The RNAP catalytic core consists of 2 alpha, 1 beta, 1 beta' and 1 omega subunit. When a sigma factor is associated with the core the holoenzyme is formed, which can initiate transcription.</text>
</comment>